<keyword evidence="2" id="KW-1185">Reference proteome</keyword>
<dbReference type="Proteomes" id="UP001057375">
    <property type="component" value="Unassembled WGS sequence"/>
</dbReference>
<name>A0ABQ5KR21_9EUKA</name>
<reference evidence="1" key="1">
    <citation type="submission" date="2022-03" db="EMBL/GenBank/DDBJ databases">
        <title>Draft genome sequence of Aduncisulcus paluster, a free-living microaerophilic Fornicata.</title>
        <authorList>
            <person name="Yuyama I."/>
            <person name="Kume K."/>
            <person name="Tamura T."/>
            <person name="Inagaki Y."/>
            <person name="Hashimoto T."/>
        </authorList>
    </citation>
    <scope>NUCLEOTIDE SEQUENCE</scope>
    <source>
        <strain evidence="1">NY0171</strain>
    </source>
</reference>
<sequence length="168" mass="18478">MELGIPAPSLIPTDICLELGDGTDISIEHAVILKVSVEHAALGKSLGGKATLFGLIPPEVLIIYLDVTDAVLEDPSGCTEEQVKEREISFLTTVSAYFGATTGLDAVYEFQKLKLFTLNLKQASIYVVKYREVLDGVAEVERPSDELIGKYFLRGIKNSRFRQRMEVA</sequence>
<organism evidence="1 2">
    <name type="scientific">Aduncisulcus paluster</name>
    <dbReference type="NCBI Taxonomy" id="2918883"/>
    <lineage>
        <taxon>Eukaryota</taxon>
        <taxon>Metamonada</taxon>
        <taxon>Carpediemonas-like organisms</taxon>
        <taxon>Aduncisulcus</taxon>
    </lineage>
</organism>
<feature type="non-terminal residue" evidence="1">
    <location>
        <position position="168"/>
    </location>
</feature>
<gene>
    <name evidence="1" type="ORF">ADUPG1_002895</name>
</gene>
<evidence type="ECO:0000313" key="2">
    <source>
        <dbReference type="Proteomes" id="UP001057375"/>
    </source>
</evidence>
<dbReference type="EMBL" id="BQXS01003633">
    <property type="protein sequence ID" value="GKT34927.1"/>
    <property type="molecule type" value="Genomic_DNA"/>
</dbReference>
<proteinExistence type="predicted"/>
<comment type="caution">
    <text evidence="1">The sequence shown here is derived from an EMBL/GenBank/DDBJ whole genome shotgun (WGS) entry which is preliminary data.</text>
</comment>
<evidence type="ECO:0000313" key="1">
    <source>
        <dbReference type="EMBL" id="GKT34927.1"/>
    </source>
</evidence>
<accession>A0ABQ5KR21</accession>
<protein>
    <submittedName>
        <fullName evidence="1">Uncharacterized protein</fullName>
    </submittedName>
</protein>